<dbReference type="Proteomes" id="UP000295832">
    <property type="component" value="Unassembled WGS sequence"/>
</dbReference>
<evidence type="ECO:0000259" key="2">
    <source>
        <dbReference type="Pfam" id="PF07670"/>
    </source>
</evidence>
<proteinExistence type="predicted"/>
<dbReference type="Pfam" id="PF07670">
    <property type="entry name" value="Gate"/>
    <property type="match status" value="1"/>
</dbReference>
<keyword evidence="1" id="KW-0472">Membrane</keyword>
<dbReference type="InterPro" id="IPR052549">
    <property type="entry name" value="SpmB"/>
</dbReference>
<comment type="caution">
    <text evidence="3">The sequence shown here is derived from an EMBL/GenBank/DDBJ whole genome shotgun (WGS) entry which is preliminary data.</text>
</comment>
<dbReference type="InterPro" id="IPR011642">
    <property type="entry name" value="Gate_dom"/>
</dbReference>
<dbReference type="PANTHER" id="PTHR35793:SF2">
    <property type="entry name" value="INNER MEMBRANE PROTEIN YJIG"/>
    <property type="match status" value="1"/>
</dbReference>
<reference evidence="3 4" key="1">
    <citation type="submission" date="2019-03" db="EMBL/GenBank/DDBJ databases">
        <title>Subsurface microbial communities from deep shales in Ohio and West Virginia, USA.</title>
        <authorList>
            <person name="Wrighton K."/>
        </authorList>
    </citation>
    <scope>NUCLEOTIDE SEQUENCE [LARGE SCALE GENOMIC DNA]</scope>
    <source>
        <strain evidence="3 4">MSL 6dP</strain>
    </source>
</reference>
<dbReference type="EMBL" id="SOEG01000003">
    <property type="protein sequence ID" value="TDX53302.1"/>
    <property type="molecule type" value="Genomic_DNA"/>
</dbReference>
<keyword evidence="4" id="KW-1185">Reference proteome</keyword>
<dbReference type="STRING" id="926561.GCA_000379025_01821"/>
<feature type="transmembrane region" description="Helical" evidence="1">
    <location>
        <begin position="49"/>
        <end position="77"/>
    </location>
</feature>
<sequence length="176" mass="18903">MINLINCFSQWAIPLIIAVIISIAFIKKLKVYETFTDGAVEGIAVGFKILPYLLAMLMAISIFRASGALDILLNLLARPMNLLGIPKEVIPLALIRPLSGTGALGIITDLIQQYGPDSFIGKLASTMQGSTETTFYVVAVYFGAIGIKNSRHVILAGLIADLAGFLAAVFICRLVF</sequence>
<evidence type="ECO:0000313" key="3">
    <source>
        <dbReference type="EMBL" id="TDX53302.1"/>
    </source>
</evidence>
<feature type="domain" description="Nucleoside transporter/FeoB GTPase Gate" evidence="2">
    <location>
        <begin position="47"/>
        <end position="148"/>
    </location>
</feature>
<keyword evidence="1" id="KW-1133">Transmembrane helix</keyword>
<keyword evidence="1" id="KW-0812">Transmembrane</keyword>
<dbReference type="AlphaFoldDB" id="A0A4R8H162"/>
<organism evidence="3 4">
    <name type="scientific">Orenia marismortui</name>
    <dbReference type="NCBI Taxonomy" id="46469"/>
    <lineage>
        <taxon>Bacteria</taxon>
        <taxon>Bacillati</taxon>
        <taxon>Bacillota</taxon>
        <taxon>Clostridia</taxon>
        <taxon>Halanaerobiales</taxon>
        <taxon>Halobacteroidaceae</taxon>
        <taxon>Orenia</taxon>
    </lineage>
</organism>
<evidence type="ECO:0000313" key="4">
    <source>
        <dbReference type="Proteomes" id="UP000295832"/>
    </source>
</evidence>
<protein>
    <submittedName>
        <fullName evidence="3">Spore maturation protein B</fullName>
    </submittedName>
</protein>
<evidence type="ECO:0000256" key="1">
    <source>
        <dbReference type="SAM" id="Phobius"/>
    </source>
</evidence>
<gene>
    <name evidence="3" type="ORF">C7959_103155</name>
</gene>
<dbReference type="RefSeq" id="WP_134115044.1">
    <property type="nucleotide sequence ID" value="NZ_SOEG01000003.1"/>
</dbReference>
<feature type="transmembrane region" description="Helical" evidence="1">
    <location>
        <begin position="153"/>
        <end position="175"/>
    </location>
</feature>
<dbReference type="GO" id="GO:0005886">
    <property type="term" value="C:plasma membrane"/>
    <property type="evidence" value="ECO:0007669"/>
    <property type="project" value="TreeGrafter"/>
</dbReference>
<feature type="transmembrane region" description="Helical" evidence="1">
    <location>
        <begin position="12"/>
        <end position="29"/>
    </location>
</feature>
<accession>A0A4R8H162</accession>
<name>A0A4R8H162_9FIRM</name>
<dbReference type="PANTHER" id="PTHR35793">
    <property type="entry name" value="INNER MEMBRANE PROTEIN YJIG"/>
    <property type="match status" value="1"/>
</dbReference>